<comment type="caution">
    <text evidence="2">The sequence shown here is derived from an EMBL/GenBank/DDBJ whole genome shotgun (WGS) entry which is preliminary data.</text>
</comment>
<accession>A0A0W0SWN1</accession>
<sequence>MVRILSLPPLPEEKYGANEDFQFGYYECQNSPTPRKNAIVWQTLTTKELTPPGKTQQLAPQKIAHRLWTSHRLIDEEAKGMESKTGTSASTTIYDGKGNLITATVADASAFLVLYDNDGKPLGVRRLNSVIHRHDKPEESTSKRDGGSIAHKVTLPKYNPKIYSPAVLRSIGHNGFKKSAVCANSSIDIVNIAEAAQDLGIAQEKIGRIQVISVCYGFSDAAGKNNQTKEGNESHLLRVLNQLDSPGTKQESELARLLIEKAKPNTRENLSAAIQSINKDTPAFLLGLYGGQQEVLVSTLAAYFIGDFFKKQCNLNREAYATQQLSVNNNELEYKRDNPYSYDESEFKLIILKLFSITKIYQENLDQNTSTGKQIAPLLKQLLAILENSHETKKTKIEKFYHFLDSNHSETGLKNVEVIKQDDNVSALKFIFGIIFIIVSIITLGLPSLFVSEAVHLTTGRSPFDLFNTNGEQYAKELALVKTRKYEAFFKSAPPTENKQIDRQQQYRLDGPLLGV</sequence>
<organism evidence="2 3">
    <name type="scientific">Legionella drozanskii LLAP-1</name>
    <dbReference type="NCBI Taxonomy" id="1212489"/>
    <lineage>
        <taxon>Bacteria</taxon>
        <taxon>Pseudomonadati</taxon>
        <taxon>Pseudomonadota</taxon>
        <taxon>Gammaproteobacteria</taxon>
        <taxon>Legionellales</taxon>
        <taxon>Legionellaceae</taxon>
        <taxon>Legionella</taxon>
    </lineage>
</organism>
<evidence type="ECO:0000256" key="1">
    <source>
        <dbReference type="SAM" id="Phobius"/>
    </source>
</evidence>
<dbReference type="STRING" id="1212489.Ldro_1374"/>
<keyword evidence="1" id="KW-0812">Transmembrane</keyword>
<gene>
    <name evidence="2" type="ORF">Ldro_1374</name>
</gene>
<feature type="transmembrane region" description="Helical" evidence="1">
    <location>
        <begin position="430"/>
        <end position="451"/>
    </location>
</feature>
<dbReference type="OrthoDB" id="5648735at2"/>
<dbReference type="PATRIC" id="fig|1212489.4.peg.1453"/>
<protein>
    <submittedName>
        <fullName evidence="2">Uncharacterized protein</fullName>
    </submittedName>
</protein>
<evidence type="ECO:0000313" key="3">
    <source>
        <dbReference type="Proteomes" id="UP000054736"/>
    </source>
</evidence>
<keyword evidence="3" id="KW-1185">Reference proteome</keyword>
<dbReference type="AlphaFoldDB" id="A0A0W0SWN1"/>
<dbReference type="RefSeq" id="WP_058495671.1">
    <property type="nucleotide sequence ID" value="NZ_CAAAIU010000002.1"/>
</dbReference>
<reference evidence="2 3" key="1">
    <citation type="submission" date="2015-11" db="EMBL/GenBank/DDBJ databases">
        <title>Genomic analysis of 38 Legionella species identifies large and diverse effector repertoires.</title>
        <authorList>
            <person name="Burstein D."/>
            <person name="Amaro F."/>
            <person name="Zusman T."/>
            <person name="Lifshitz Z."/>
            <person name="Cohen O."/>
            <person name="Gilbert J.A."/>
            <person name="Pupko T."/>
            <person name="Shuman H.A."/>
            <person name="Segal G."/>
        </authorList>
    </citation>
    <scope>NUCLEOTIDE SEQUENCE [LARGE SCALE GENOMIC DNA]</scope>
    <source>
        <strain evidence="2 3">ATCC 700990</strain>
    </source>
</reference>
<proteinExistence type="predicted"/>
<evidence type="ECO:0000313" key="2">
    <source>
        <dbReference type="EMBL" id="KTC87755.1"/>
    </source>
</evidence>
<keyword evidence="1" id="KW-0472">Membrane</keyword>
<dbReference type="Proteomes" id="UP000054736">
    <property type="component" value="Unassembled WGS sequence"/>
</dbReference>
<keyword evidence="1" id="KW-1133">Transmembrane helix</keyword>
<dbReference type="Gene3D" id="3.60.40.10">
    <property type="entry name" value="PPM-type phosphatase domain"/>
    <property type="match status" value="1"/>
</dbReference>
<dbReference type="InterPro" id="IPR036457">
    <property type="entry name" value="PPM-type-like_dom_sf"/>
</dbReference>
<name>A0A0W0SWN1_9GAMM</name>
<dbReference type="EMBL" id="LNXY01000020">
    <property type="protein sequence ID" value="KTC87755.1"/>
    <property type="molecule type" value="Genomic_DNA"/>
</dbReference>